<keyword evidence="15" id="KW-1185">Reference proteome</keyword>
<evidence type="ECO:0000256" key="4">
    <source>
        <dbReference type="ARBA" id="ARBA00022475"/>
    </source>
</evidence>
<evidence type="ECO:0000256" key="5">
    <source>
        <dbReference type="ARBA" id="ARBA00022723"/>
    </source>
</evidence>
<accession>A0A918K599</accession>
<reference evidence="14" key="2">
    <citation type="submission" date="2020-09" db="EMBL/GenBank/DDBJ databases">
        <authorList>
            <person name="Sun Q."/>
            <person name="Kim S."/>
        </authorList>
    </citation>
    <scope>NUCLEOTIDE SEQUENCE</scope>
    <source>
        <strain evidence="14">KCTC 22169</strain>
    </source>
</reference>
<comment type="subcellular location">
    <subcellularLocation>
        <location evidence="1">Cell membrane</location>
    </subcellularLocation>
</comment>
<dbReference type="EMBL" id="BMXR01000003">
    <property type="protein sequence ID" value="GGX48847.1"/>
    <property type="molecule type" value="Genomic_DNA"/>
</dbReference>
<evidence type="ECO:0000256" key="2">
    <source>
        <dbReference type="ARBA" id="ARBA00009175"/>
    </source>
</evidence>
<organism evidence="14 15">
    <name type="scientific">Saccharospirillum salsuginis</name>
    <dbReference type="NCBI Taxonomy" id="418750"/>
    <lineage>
        <taxon>Bacteria</taxon>
        <taxon>Pseudomonadati</taxon>
        <taxon>Pseudomonadota</taxon>
        <taxon>Gammaproteobacteria</taxon>
        <taxon>Oceanospirillales</taxon>
        <taxon>Saccharospirillaceae</taxon>
        <taxon>Saccharospirillum</taxon>
    </lineage>
</organism>
<proteinExistence type="inferred from homology"/>
<dbReference type="GO" id="GO:0030973">
    <property type="term" value="F:molybdate ion binding"/>
    <property type="evidence" value="ECO:0007669"/>
    <property type="project" value="InterPro"/>
</dbReference>
<dbReference type="SUPFAM" id="SSF53850">
    <property type="entry name" value="Periplasmic binding protein-like II"/>
    <property type="match status" value="1"/>
</dbReference>
<dbReference type="Gene3D" id="3.40.190.10">
    <property type="entry name" value="Periplasmic binding protein-like II"/>
    <property type="match status" value="2"/>
</dbReference>
<comment type="function">
    <text evidence="9">Involved in the transport of molybdenum into the cell. Part of the binding-protein-dependent transport system ModABCD.</text>
</comment>
<sequence length="241" mass="25778">MLIGGWAHADTLTVAVASNFTAPMNDIAAAFEQATGHTVQLAFGSSGKFFAQIRNGAPFEVFFSADQAKPRALEEQGSIVPGSRFTYAVGALALWSSREDVPVDNAEVLRRGNFNKLALANLRLAPYGAAAVEVLDALELTEATRPHWVQGENIAQTYQFVRTGNAAVGFVALSQVMSDGAVRHGSAWIVPGHLHPPIRQDVVLLPRGEGNEAARAFLDYVRGESARAIIESYGYTVPASP</sequence>
<evidence type="ECO:0000256" key="8">
    <source>
        <dbReference type="ARBA" id="ARBA00023245"/>
    </source>
</evidence>
<dbReference type="InterPro" id="IPR044084">
    <property type="entry name" value="AvModA-like_subst-bd"/>
</dbReference>
<comment type="subunit">
    <text evidence="10">The complex is composed of two ATP-binding proteins (ModC), two transmembrane proteins (ModB) and a solute-binding protein (ModA).</text>
</comment>
<dbReference type="InterPro" id="IPR050682">
    <property type="entry name" value="ModA/WtpA"/>
</dbReference>
<dbReference type="Proteomes" id="UP000626148">
    <property type="component" value="Unassembled WGS sequence"/>
</dbReference>
<dbReference type="Pfam" id="PF13531">
    <property type="entry name" value="SBP_bac_11"/>
    <property type="match status" value="1"/>
</dbReference>
<reference evidence="14" key="1">
    <citation type="journal article" date="2014" name="Int. J. Syst. Evol. Microbiol.">
        <title>Complete genome sequence of Corynebacterium casei LMG S-19264T (=DSM 44701T), isolated from a smear-ripened cheese.</title>
        <authorList>
            <consortium name="US DOE Joint Genome Institute (JGI-PGF)"/>
            <person name="Walter F."/>
            <person name="Albersmeier A."/>
            <person name="Kalinowski J."/>
            <person name="Ruckert C."/>
        </authorList>
    </citation>
    <scope>NUCLEOTIDE SEQUENCE</scope>
    <source>
        <strain evidence="14">KCTC 22169</strain>
    </source>
</reference>
<dbReference type="InterPro" id="IPR005950">
    <property type="entry name" value="ModA"/>
</dbReference>
<keyword evidence="6" id="KW-0732">Signal</keyword>
<feature type="binding site" evidence="13">
    <location>
        <position position="46"/>
    </location>
    <ligand>
        <name>molybdate</name>
        <dbReference type="ChEBI" id="CHEBI:36264"/>
    </ligand>
</feature>
<feature type="binding site" evidence="13">
    <location>
        <position position="154"/>
    </location>
    <ligand>
        <name>molybdate</name>
        <dbReference type="ChEBI" id="CHEBI:36264"/>
    </ligand>
</feature>
<evidence type="ECO:0000313" key="14">
    <source>
        <dbReference type="EMBL" id="GGX48847.1"/>
    </source>
</evidence>
<evidence type="ECO:0000313" key="15">
    <source>
        <dbReference type="Proteomes" id="UP000626148"/>
    </source>
</evidence>
<protein>
    <recommendedName>
        <fullName evidence="11">Molybdate-binding protein ModA</fullName>
    </recommendedName>
    <alternativeName>
        <fullName evidence="12">Molybdate/tungstate-binding protein ModA</fullName>
    </alternativeName>
</protein>
<dbReference type="PANTHER" id="PTHR30632">
    <property type="entry name" value="MOLYBDATE-BINDING PERIPLASMIC PROTEIN"/>
    <property type="match status" value="1"/>
</dbReference>
<gene>
    <name evidence="14" type="primary">modA</name>
    <name evidence="14" type="ORF">GCM10007392_15050</name>
</gene>
<dbReference type="GO" id="GO:0005886">
    <property type="term" value="C:plasma membrane"/>
    <property type="evidence" value="ECO:0007669"/>
    <property type="project" value="UniProtKB-SubCell"/>
</dbReference>
<evidence type="ECO:0000256" key="13">
    <source>
        <dbReference type="PIRSR" id="PIRSR004846-1"/>
    </source>
</evidence>
<evidence type="ECO:0000256" key="12">
    <source>
        <dbReference type="ARBA" id="ARBA00078141"/>
    </source>
</evidence>
<comment type="similarity">
    <text evidence="2">Belongs to the bacterial solute-binding protein ModA family.</text>
</comment>
<dbReference type="PANTHER" id="PTHR30632:SF14">
    <property type="entry name" value="TUNGSTATE_MOLYBDATE_CHROMATE-BINDING PROTEIN MODA"/>
    <property type="match status" value="1"/>
</dbReference>
<keyword evidence="4" id="KW-1003">Cell membrane</keyword>
<evidence type="ECO:0000256" key="11">
    <source>
        <dbReference type="ARBA" id="ARBA00073171"/>
    </source>
</evidence>
<keyword evidence="3" id="KW-0813">Transport</keyword>
<dbReference type="PIRSF" id="PIRSF004846">
    <property type="entry name" value="ModA"/>
    <property type="match status" value="1"/>
</dbReference>
<name>A0A918K599_9GAMM</name>
<dbReference type="FunFam" id="3.40.190.10:FF:000030">
    <property type="entry name" value="Molybdate ABC transporter substrate-binding protein"/>
    <property type="match status" value="1"/>
</dbReference>
<keyword evidence="8" id="KW-0826">Tungsten</keyword>
<evidence type="ECO:0000256" key="6">
    <source>
        <dbReference type="ARBA" id="ARBA00022729"/>
    </source>
</evidence>
<evidence type="ECO:0000256" key="1">
    <source>
        <dbReference type="ARBA" id="ARBA00004236"/>
    </source>
</evidence>
<keyword evidence="7" id="KW-0472">Membrane</keyword>
<evidence type="ECO:0000256" key="7">
    <source>
        <dbReference type="ARBA" id="ARBA00023136"/>
    </source>
</evidence>
<dbReference type="GO" id="GO:0046872">
    <property type="term" value="F:metal ion binding"/>
    <property type="evidence" value="ECO:0007669"/>
    <property type="project" value="UniProtKB-KW"/>
</dbReference>
<keyword evidence="5 13" id="KW-0479">Metal-binding</keyword>
<evidence type="ECO:0000256" key="10">
    <source>
        <dbReference type="ARBA" id="ARBA00062515"/>
    </source>
</evidence>
<dbReference type="NCBIfam" id="TIGR01256">
    <property type="entry name" value="modA"/>
    <property type="match status" value="1"/>
</dbReference>
<dbReference type="AlphaFoldDB" id="A0A918K599"/>
<keyword evidence="13" id="KW-0500">Molybdenum</keyword>
<evidence type="ECO:0000256" key="3">
    <source>
        <dbReference type="ARBA" id="ARBA00022448"/>
    </source>
</evidence>
<dbReference type="GO" id="GO:0015689">
    <property type="term" value="P:molybdate ion transport"/>
    <property type="evidence" value="ECO:0007669"/>
    <property type="project" value="InterPro"/>
</dbReference>
<dbReference type="CDD" id="cd13539">
    <property type="entry name" value="PBP2_AvModA"/>
    <property type="match status" value="1"/>
</dbReference>
<comment type="caution">
    <text evidence="14">The sequence shown here is derived from an EMBL/GenBank/DDBJ whole genome shotgun (WGS) entry which is preliminary data.</text>
</comment>
<evidence type="ECO:0000256" key="9">
    <source>
        <dbReference type="ARBA" id="ARBA00056002"/>
    </source>
</evidence>